<feature type="region of interest" description="Disordered" evidence="1">
    <location>
        <begin position="126"/>
        <end position="151"/>
    </location>
</feature>
<dbReference type="EMBL" id="LAZR01008721">
    <property type="protein sequence ID" value="KKM76941.1"/>
    <property type="molecule type" value="Genomic_DNA"/>
</dbReference>
<feature type="compositionally biased region" description="Acidic residues" evidence="1">
    <location>
        <begin position="65"/>
        <end position="91"/>
    </location>
</feature>
<sequence>MDMKELNKTYDDILGQGEPVVATEDPKEPAKGDPAYSDPDYSGQGGGDKVDPRDPSTFPKKKDDEPEPESDDGDNEPEGSEEQEEYEDIPDELVAAGRQAGFSDEEIIDLDATNPAALKALAKAYKQATGPEVKKEARTEPKAAADAEPEKKTEELALKLDLAGLDDELSRVAGPIQDVVTKLIKQVAVLEGELGKTRNVVDAGEQHRQAEGIRRIDAFFDSKAKEVPGLGTSGELTEAETDARIYAWRIAKAMVNDSNGELVM</sequence>
<feature type="region of interest" description="Disordered" evidence="1">
    <location>
        <begin position="1"/>
        <end position="100"/>
    </location>
</feature>
<accession>A0A0F9KQA9</accession>
<feature type="compositionally biased region" description="Basic and acidic residues" evidence="1">
    <location>
        <begin position="132"/>
        <end position="151"/>
    </location>
</feature>
<reference evidence="2" key="1">
    <citation type="journal article" date="2015" name="Nature">
        <title>Complex archaea that bridge the gap between prokaryotes and eukaryotes.</title>
        <authorList>
            <person name="Spang A."/>
            <person name="Saw J.H."/>
            <person name="Jorgensen S.L."/>
            <person name="Zaremba-Niedzwiedzka K."/>
            <person name="Martijn J."/>
            <person name="Lind A.E."/>
            <person name="van Eijk R."/>
            <person name="Schleper C."/>
            <person name="Guy L."/>
            <person name="Ettema T.J."/>
        </authorList>
    </citation>
    <scope>NUCLEOTIDE SEQUENCE</scope>
</reference>
<dbReference type="AlphaFoldDB" id="A0A0F9KQA9"/>
<organism evidence="2">
    <name type="scientific">marine sediment metagenome</name>
    <dbReference type="NCBI Taxonomy" id="412755"/>
    <lineage>
        <taxon>unclassified sequences</taxon>
        <taxon>metagenomes</taxon>
        <taxon>ecological metagenomes</taxon>
    </lineage>
</organism>
<evidence type="ECO:0000313" key="2">
    <source>
        <dbReference type="EMBL" id="KKM76941.1"/>
    </source>
</evidence>
<proteinExistence type="predicted"/>
<feature type="non-terminal residue" evidence="2">
    <location>
        <position position="264"/>
    </location>
</feature>
<feature type="compositionally biased region" description="Basic and acidic residues" evidence="1">
    <location>
        <begin position="1"/>
        <end position="11"/>
    </location>
</feature>
<evidence type="ECO:0000256" key="1">
    <source>
        <dbReference type="SAM" id="MobiDB-lite"/>
    </source>
</evidence>
<gene>
    <name evidence="2" type="ORF">LCGC14_1375020</name>
</gene>
<feature type="compositionally biased region" description="Basic and acidic residues" evidence="1">
    <location>
        <begin position="48"/>
        <end position="64"/>
    </location>
</feature>
<name>A0A0F9KQA9_9ZZZZ</name>
<comment type="caution">
    <text evidence="2">The sequence shown here is derived from an EMBL/GenBank/DDBJ whole genome shotgun (WGS) entry which is preliminary data.</text>
</comment>
<protein>
    <submittedName>
        <fullName evidence="2">Uncharacterized protein</fullName>
    </submittedName>
</protein>